<dbReference type="CDD" id="cd00038">
    <property type="entry name" value="CAP_ED"/>
    <property type="match status" value="1"/>
</dbReference>
<dbReference type="CDD" id="cd00092">
    <property type="entry name" value="HTH_CRP"/>
    <property type="match status" value="1"/>
</dbReference>
<evidence type="ECO:0000259" key="5">
    <source>
        <dbReference type="PROSITE" id="PS51063"/>
    </source>
</evidence>
<dbReference type="SMART" id="SM00100">
    <property type="entry name" value="cNMP"/>
    <property type="match status" value="1"/>
</dbReference>
<dbReference type="PANTHER" id="PTHR24567:SF75">
    <property type="entry name" value="FUMARATE AND NITRATE REDUCTION REGULATORY PROTEIN"/>
    <property type="match status" value="1"/>
</dbReference>
<feature type="domain" description="HTH crp-type" evidence="5">
    <location>
        <begin position="164"/>
        <end position="237"/>
    </location>
</feature>
<dbReference type="InterPro" id="IPR036390">
    <property type="entry name" value="WH_DNA-bd_sf"/>
</dbReference>
<dbReference type="PROSITE" id="PS51063">
    <property type="entry name" value="HTH_CRP_2"/>
    <property type="match status" value="1"/>
</dbReference>
<dbReference type="InterPro" id="IPR018335">
    <property type="entry name" value="Tscrpt_reg_HTH_Crp-type_CS"/>
</dbReference>
<dbReference type="EMBL" id="JAXAFO010000001">
    <property type="protein sequence ID" value="MDX6847742.1"/>
    <property type="molecule type" value="Genomic_DNA"/>
</dbReference>
<feature type="domain" description="Cyclic nucleotide-binding" evidence="4">
    <location>
        <begin position="30"/>
        <end position="100"/>
    </location>
</feature>
<sequence length="252" mass="28117">MNQHQQRICTAPHSKVYTHCNDCRLNSICLPLSLEFSDIDKLDSIVQRGKPLQKGDNLYRSGDPFKAIYAIRSGAIKTWSSSRDGEEKVTGFYLPGEVVGLDGPAENIHINSAIALQTTSVCAIPFDRLEALSRQVPGLQRNLLQLLSREINSDQKQFNLLGRTSAEARVASLLLSVSARYERHQLSAQEFTLPMSRSDMANFLGLTLETVSRVFSSLQKRNIVSANRKDIVITEMLALRALTHKNGDETCR</sequence>
<gene>
    <name evidence="6" type="primary">fnr</name>
    <name evidence="6" type="ORF">SCD92_00130</name>
</gene>
<evidence type="ECO:0000313" key="6">
    <source>
        <dbReference type="EMBL" id="MDX6847742.1"/>
    </source>
</evidence>
<evidence type="ECO:0000256" key="1">
    <source>
        <dbReference type="ARBA" id="ARBA00023015"/>
    </source>
</evidence>
<dbReference type="Pfam" id="PF13545">
    <property type="entry name" value="HTH_Crp_2"/>
    <property type="match status" value="1"/>
</dbReference>
<dbReference type="PRINTS" id="PR00034">
    <property type="entry name" value="HTHCRP"/>
</dbReference>
<evidence type="ECO:0000256" key="2">
    <source>
        <dbReference type="ARBA" id="ARBA00023125"/>
    </source>
</evidence>
<dbReference type="InterPro" id="IPR014710">
    <property type="entry name" value="RmlC-like_jellyroll"/>
</dbReference>
<evidence type="ECO:0000256" key="3">
    <source>
        <dbReference type="ARBA" id="ARBA00023163"/>
    </source>
</evidence>
<proteinExistence type="predicted"/>
<dbReference type="PROSITE" id="PS00042">
    <property type="entry name" value="HTH_CRP_1"/>
    <property type="match status" value="1"/>
</dbReference>
<dbReference type="SUPFAM" id="SSF51206">
    <property type="entry name" value="cAMP-binding domain-like"/>
    <property type="match status" value="1"/>
</dbReference>
<dbReference type="Proteomes" id="UP001273505">
    <property type="component" value="Unassembled WGS sequence"/>
</dbReference>
<reference evidence="6 7" key="1">
    <citation type="submission" date="2023-11" db="EMBL/GenBank/DDBJ databases">
        <title>Gilvimarinus fulvus sp. nov., isolated from the surface of Kelp.</title>
        <authorList>
            <person name="Sun Y.Y."/>
            <person name="Gong Y."/>
            <person name="Du Z.J."/>
        </authorList>
    </citation>
    <scope>NUCLEOTIDE SEQUENCE [LARGE SCALE GENOMIC DNA]</scope>
    <source>
        <strain evidence="6 7">SDUM040013</strain>
    </source>
</reference>
<dbReference type="SUPFAM" id="SSF46785">
    <property type="entry name" value="Winged helix' DNA-binding domain"/>
    <property type="match status" value="1"/>
</dbReference>
<keyword evidence="7" id="KW-1185">Reference proteome</keyword>
<dbReference type="InterPro" id="IPR018490">
    <property type="entry name" value="cNMP-bd_dom_sf"/>
</dbReference>
<dbReference type="Gene3D" id="1.10.10.10">
    <property type="entry name" value="Winged helix-like DNA-binding domain superfamily/Winged helix DNA-binding domain"/>
    <property type="match status" value="1"/>
</dbReference>
<keyword evidence="1" id="KW-0805">Transcription regulation</keyword>
<dbReference type="Gene3D" id="2.60.120.10">
    <property type="entry name" value="Jelly Rolls"/>
    <property type="match status" value="1"/>
</dbReference>
<dbReference type="PROSITE" id="PS50042">
    <property type="entry name" value="CNMP_BINDING_3"/>
    <property type="match status" value="1"/>
</dbReference>
<keyword evidence="2" id="KW-0238">DNA-binding</keyword>
<keyword evidence="3" id="KW-0804">Transcription</keyword>
<comment type="caution">
    <text evidence="6">The sequence shown here is derived from an EMBL/GenBank/DDBJ whole genome shotgun (WGS) entry which is preliminary data.</text>
</comment>
<evidence type="ECO:0000313" key="7">
    <source>
        <dbReference type="Proteomes" id="UP001273505"/>
    </source>
</evidence>
<accession>A0ABU4RUB1</accession>
<dbReference type="RefSeq" id="WP_302724346.1">
    <property type="nucleotide sequence ID" value="NZ_JAULRU010000797.1"/>
</dbReference>
<dbReference type="InterPro" id="IPR012318">
    <property type="entry name" value="HTH_CRP"/>
</dbReference>
<evidence type="ECO:0000259" key="4">
    <source>
        <dbReference type="PROSITE" id="PS50042"/>
    </source>
</evidence>
<organism evidence="6 7">
    <name type="scientific">Gilvimarinus gilvus</name>
    <dbReference type="NCBI Taxonomy" id="3058038"/>
    <lineage>
        <taxon>Bacteria</taxon>
        <taxon>Pseudomonadati</taxon>
        <taxon>Pseudomonadota</taxon>
        <taxon>Gammaproteobacteria</taxon>
        <taxon>Cellvibrionales</taxon>
        <taxon>Cellvibrionaceae</taxon>
        <taxon>Gilvimarinus</taxon>
    </lineage>
</organism>
<dbReference type="NCBIfam" id="NF008365">
    <property type="entry name" value="PRK11161.1"/>
    <property type="match status" value="1"/>
</dbReference>
<dbReference type="SMART" id="SM00419">
    <property type="entry name" value="HTH_CRP"/>
    <property type="match status" value="1"/>
</dbReference>
<dbReference type="PANTHER" id="PTHR24567">
    <property type="entry name" value="CRP FAMILY TRANSCRIPTIONAL REGULATORY PROTEIN"/>
    <property type="match status" value="1"/>
</dbReference>
<name>A0ABU4RUB1_9GAMM</name>
<dbReference type="InterPro" id="IPR036388">
    <property type="entry name" value="WH-like_DNA-bd_sf"/>
</dbReference>
<dbReference type="InterPro" id="IPR000595">
    <property type="entry name" value="cNMP-bd_dom"/>
</dbReference>
<protein>
    <submittedName>
        <fullName evidence="6">Fumarate/nitrate reduction transcriptional regulator Fnr</fullName>
    </submittedName>
</protein>
<dbReference type="Pfam" id="PF00027">
    <property type="entry name" value="cNMP_binding"/>
    <property type="match status" value="1"/>
</dbReference>
<dbReference type="InterPro" id="IPR050397">
    <property type="entry name" value="Env_Response_Regulators"/>
</dbReference>